<evidence type="ECO:0000256" key="1">
    <source>
        <dbReference type="SAM" id="SignalP"/>
    </source>
</evidence>
<keyword evidence="1" id="KW-0732">Signal</keyword>
<protein>
    <submittedName>
        <fullName evidence="2">(rape) hypothetical protein</fullName>
    </submittedName>
</protein>
<feature type="chain" id="PRO_5032684776" evidence="1">
    <location>
        <begin position="29"/>
        <end position="110"/>
    </location>
</feature>
<name>A0A816NTG0_BRANA</name>
<organism evidence="2">
    <name type="scientific">Brassica napus</name>
    <name type="common">Rape</name>
    <dbReference type="NCBI Taxonomy" id="3708"/>
    <lineage>
        <taxon>Eukaryota</taxon>
        <taxon>Viridiplantae</taxon>
        <taxon>Streptophyta</taxon>
        <taxon>Embryophyta</taxon>
        <taxon>Tracheophyta</taxon>
        <taxon>Spermatophyta</taxon>
        <taxon>Magnoliopsida</taxon>
        <taxon>eudicotyledons</taxon>
        <taxon>Gunneridae</taxon>
        <taxon>Pentapetalae</taxon>
        <taxon>rosids</taxon>
        <taxon>malvids</taxon>
        <taxon>Brassicales</taxon>
        <taxon>Brassicaceae</taxon>
        <taxon>Brassiceae</taxon>
        <taxon>Brassica</taxon>
    </lineage>
</organism>
<reference evidence="2" key="1">
    <citation type="submission" date="2021-01" db="EMBL/GenBank/DDBJ databases">
        <authorList>
            <consortium name="Genoscope - CEA"/>
            <person name="William W."/>
        </authorList>
    </citation>
    <scope>NUCLEOTIDE SEQUENCE</scope>
</reference>
<proteinExistence type="predicted"/>
<evidence type="ECO:0000313" key="2">
    <source>
        <dbReference type="EMBL" id="CAF2039857.1"/>
    </source>
</evidence>
<dbReference type="Proteomes" id="UP001295469">
    <property type="component" value="Chromosome A09"/>
</dbReference>
<feature type="signal peptide" evidence="1">
    <location>
        <begin position="1"/>
        <end position="28"/>
    </location>
</feature>
<dbReference type="EMBL" id="HG994363">
    <property type="protein sequence ID" value="CAF2039857.1"/>
    <property type="molecule type" value="Genomic_DNA"/>
</dbReference>
<accession>A0A816NTG0</accession>
<sequence>MDTKGINEKMIILFIVVAMLMSATCLNGENISSTKSIGKKTLTRSSLDRDSCTKYCMMKKCMPRYHDQKRCFDTCHFYCTEPIAHFIYRNVDSSVLDLKSPSPSPSSPSH</sequence>
<dbReference type="AlphaFoldDB" id="A0A816NTG0"/>
<gene>
    <name evidence="2" type="ORF">DARMORV10_A09P15780.1</name>
</gene>